<feature type="domain" description="Oxo-4-hydroxy-4-carboxy-5-ureidoimidazoline decarboxylase" evidence="7">
    <location>
        <begin position="67"/>
        <end position="217"/>
    </location>
</feature>
<dbReference type="EMBL" id="JAMWBK010000013">
    <property type="protein sequence ID" value="KAJ8900709.1"/>
    <property type="molecule type" value="Genomic_DNA"/>
</dbReference>
<sequence>MFKDSLVDLEEQRENQFHIGLARCNDEGHKDSESGSESKILTWEELSYGSRFSNSFVLMSSVQRFNVLEFKECKEIVFACCSSDQFAERMTGGRPYSSRESLFEAAEAEWGTLSESQMIEAFQAHPRIGEGKGGGGRFAKWSKGEQSGLGHGVSPDQLREANLKYEVTFGFRFLTSATGKTGEVIYDELVRRTERTREVELTTASEQQQKITRIRLEKALADLGHSAL</sequence>
<comment type="pathway">
    <text evidence="2">Purine metabolism; urate degradation; (S)-allantoin from urate: step 3/3.</text>
</comment>
<dbReference type="GO" id="GO:0006144">
    <property type="term" value="P:purine nucleobase metabolic process"/>
    <property type="evidence" value="ECO:0007669"/>
    <property type="project" value="UniProtKB-KW"/>
</dbReference>
<keyword evidence="9" id="KW-1185">Reference proteome</keyword>
<organism evidence="8 9">
    <name type="scientific">Rhodosorus marinus</name>
    <dbReference type="NCBI Taxonomy" id="101924"/>
    <lineage>
        <taxon>Eukaryota</taxon>
        <taxon>Rhodophyta</taxon>
        <taxon>Stylonematophyceae</taxon>
        <taxon>Stylonematales</taxon>
        <taxon>Stylonemataceae</taxon>
        <taxon>Rhodosorus</taxon>
    </lineage>
</organism>
<comment type="caution">
    <text evidence="8">The sequence shown here is derived from an EMBL/GenBank/DDBJ whole genome shotgun (WGS) entry which is preliminary data.</text>
</comment>
<dbReference type="PANTHER" id="PTHR43466">
    <property type="entry name" value="2-OXO-4-HYDROXY-4-CARBOXY-5-UREIDOIMIDAZOLINE DECARBOXYLASE-RELATED"/>
    <property type="match status" value="1"/>
</dbReference>
<keyword evidence="4" id="KW-0659">Purine metabolism</keyword>
<dbReference type="EC" id="4.1.1.97" evidence="3"/>
<evidence type="ECO:0000256" key="1">
    <source>
        <dbReference type="ARBA" id="ARBA00001163"/>
    </source>
</evidence>
<name>A0AAV8UDY8_9RHOD</name>
<dbReference type="PANTHER" id="PTHR43466:SF1">
    <property type="entry name" value="2-OXO-4-HYDROXY-4-CARBOXY-5-UREIDOIMIDAZOLINE DECARBOXYLASE-RELATED"/>
    <property type="match status" value="1"/>
</dbReference>
<gene>
    <name evidence="8" type="ORF">NDN08_000010</name>
</gene>
<evidence type="ECO:0000259" key="7">
    <source>
        <dbReference type="Pfam" id="PF09349"/>
    </source>
</evidence>
<evidence type="ECO:0000256" key="2">
    <source>
        <dbReference type="ARBA" id="ARBA00004754"/>
    </source>
</evidence>
<dbReference type="GO" id="GO:0051997">
    <property type="term" value="F:2-oxo-4-hydroxy-4-carboxy-5-ureidoimidazoline decarboxylase activity"/>
    <property type="evidence" value="ECO:0007669"/>
    <property type="project" value="UniProtKB-EC"/>
</dbReference>
<evidence type="ECO:0000256" key="4">
    <source>
        <dbReference type="ARBA" id="ARBA00022631"/>
    </source>
</evidence>
<dbReference type="NCBIfam" id="NF010372">
    <property type="entry name" value="PRK13798.1"/>
    <property type="match status" value="1"/>
</dbReference>
<evidence type="ECO:0000256" key="5">
    <source>
        <dbReference type="ARBA" id="ARBA00022793"/>
    </source>
</evidence>
<dbReference type="GO" id="GO:0019628">
    <property type="term" value="P:urate catabolic process"/>
    <property type="evidence" value="ECO:0007669"/>
    <property type="project" value="TreeGrafter"/>
</dbReference>
<accession>A0AAV8UDY8</accession>
<reference evidence="8 9" key="1">
    <citation type="journal article" date="2023" name="Nat. Commun.">
        <title>Origin of minicircular mitochondrial genomes in red algae.</title>
        <authorList>
            <person name="Lee Y."/>
            <person name="Cho C.H."/>
            <person name="Lee Y.M."/>
            <person name="Park S.I."/>
            <person name="Yang J.H."/>
            <person name="West J.A."/>
            <person name="Bhattacharya D."/>
            <person name="Yoon H.S."/>
        </authorList>
    </citation>
    <scope>NUCLEOTIDE SEQUENCE [LARGE SCALE GENOMIC DNA]</scope>
    <source>
        <strain evidence="8 9">CCMP1338</strain>
        <tissue evidence="8">Whole cell</tissue>
    </source>
</reference>
<keyword evidence="6" id="KW-0456">Lyase</keyword>
<dbReference type="InterPro" id="IPR018020">
    <property type="entry name" value="OHCU_decarboxylase"/>
</dbReference>
<comment type="catalytic activity">
    <reaction evidence="1">
        <text>5-hydroxy-2-oxo-4-ureido-2,5-dihydro-1H-imidazole-5-carboxylate + H(+) = (S)-allantoin + CO2</text>
        <dbReference type="Rhea" id="RHEA:26301"/>
        <dbReference type="ChEBI" id="CHEBI:15378"/>
        <dbReference type="ChEBI" id="CHEBI:15678"/>
        <dbReference type="ChEBI" id="CHEBI:16526"/>
        <dbReference type="ChEBI" id="CHEBI:58639"/>
        <dbReference type="EC" id="4.1.1.97"/>
    </reaction>
</comment>
<dbReference type="GO" id="GO:0005777">
    <property type="term" value="C:peroxisome"/>
    <property type="evidence" value="ECO:0007669"/>
    <property type="project" value="TreeGrafter"/>
</dbReference>
<proteinExistence type="predicted"/>
<dbReference type="Pfam" id="PF09349">
    <property type="entry name" value="OHCU_decarbox"/>
    <property type="match status" value="1"/>
</dbReference>
<protein>
    <recommendedName>
        <fullName evidence="3">2-oxo-4-hydroxy-4-carboxy-5-ureidoimidazoline decarboxylase</fullName>
        <ecNumber evidence="3">4.1.1.97</ecNumber>
    </recommendedName>
</protein>
<evidence type="ECO:0000256" key="3">
    <source>
        <dbReference type="ARBA" id="ARBA00012257"/>
    </source>
</evidence>
<evidence type="ECO:0000313" key="8">
    <source>
        <dbReference type="EMBL" id="KAJ8900709.1"/>
    </source>
</evidence>
<evidence type="ECO:0000313" key="9">
    <source>
        <dbReference type="Proteomes" id="UP001157974"/>
    </source>
</evidence>
<dbReference type="InterPro" id="IPR036778">
    <property type="entry name" value="OHCU_decarboxylase_sf"/>
</dbReference>
<evidence type="ECO:0000256" key="6">
    <source>
        <dbReference type="ARBA" id="ARBA00023239"/>
    </source>
</evidence>
<dbReference type="Gene3D" id="1.10.3330.10">
    <property type="entry name" value="Oxo-4-hydroxy-4-carboxy-5-ureidoimidazoline decarboxylase"/>
    <property type="match status" value="1"/>
</dbReference>
<dbReference type="Proteomes" id="UP001157974">
    <property type="component" value="Unassembled WGS sequence"/>
</dbReference>
<dbReference type="SUPFAM" id="SSF158694">
    <property type="entry name" value="UraD-Like"/>
    <property type="match status" value="1"/>
</dbReference>
<keyword evidence="5" id="KW-0210">Decarboxylase</keyword>
<dbReference type="AlphaFoldDB" id="A0AAV8UDY8"/>